<keyword evidence="16 19" id="KW-0961">Cell wall biogenesis/degradation</keyword>
<evidence type="ECO:0000256" key="16">
    <source>
        <dbReference type="ARBA" id="ARBA00023316"/>
    </source>
</evidence>
<dbReference type="Pfam" id="PF02873">
    <property type="entry name" value="MurB_C"/>
    <property type="match status" value="1"/>
</dbReference>
<dbReference type="InterPro" id="IPR036318">
    <property type="entry name" value="FAD-bd_PCMH-like_sf"/>
</dbReference>
<feature type="active site" description="Proton donor" evidence="19">
    <location>
        <position position="199"/>
    </location>
</feature>
<keyword evidence="10 19" id="KW-0274">FAD</keyword>
<evidence type="ECO:0000256" key="12">
    <source>
        <dbReference type="ARBA" id="ARBA00022960"/>
    </source>
</evidence>
<dbReference type="GO" id="GO:0051301">
    <property type="term" value="P:cell division"/>
    <property type="evidence" value="ECO:0007669"/>
    <property type="project" value="UniProtKB-KW"/>
</dbReference>
<dbReference type="Gene3D" id="3.90.78.10">
    <property type="entry name" value="UDP-N-acetylenolpyruvoylglucosamine reductase, C-terminal domain"/>
    <property type="match status" value="1"/>
</dbReference>
<sequence length="277" mass="30842">MKIKELSGKELTTIGIGGLFPVFFPESEQELFQLASKKIFVIGGGSNLVLPDKSNLKFVSLSKFKKFRLNGNSLFVQSGVKIKEILNLQIKKQFSLFEFLAGIPEVTVGGAVFQNAGAFGKETAEFIKSVRYIDSKGVLKELNDVSNFGYRISPFKSGEMIISVEFEVSPSNYVKDTIKRFVRERLDRHPSFYLKTAGSTFKNPGGYSAGFLIEKVGLKGFSIGDLKVSEKHANFLINKGRATFSDFCKIVDVIKNRVFNTFGVELELEVKIPGFKL</sequence>
<dbReference type="PANTHER" id="PTHR21071:SF4">
    <property type="entry name" value="UDP-N-ACETYLENOLPYRUVOYLGLUCOSAMINE REDUCTASE"/>
    <property type="match status" value="1"/>
</dbReference>
<dbReference type="GO" id="GO:0008360">
    <property type="term" value="P:regulation of cell shape"/>
    <property type="evidence" value="ECO:0007669"/>
    <property type="project" value="UniProtKB-KW"/>
</dbReference>
<evidence type="ECO:0000256" key="9">
    <source>
        <dbReference type="ARBA" id="ARBA00022630"/>
    </source>
</evidence>
<evidence type="ECO:0000256" key="19">
    <source>
        <dbReference type="HAMAP-Rule" id="MF_00037"/>
    </source>
</evidence>
<dbReference type="GO" id="GO:0009252">
    <property type="term" value="P:peptidoglycan biosynthetic process"/>
    <property type="evidence" value="ECO:0007669"/>
    <property type="project" value="UniProtKB-UniRule"/>
</dbReference>
<proteinExistence type="inferred from homology"/>
<comment type="caution">
    <text evidence="21">The sequence shown here is derived from an EMBL/GenBank/DDBJ whole genome shotgun (WGS) entry which is preliminary data.</text>
</comment>
<dbReference type="InterPro" id="IPR016169">
    <property type="entry name" value="FAD-bd_PCMH_sub2"/>
</dbReference>
<dbReference type="InterPro" id="IPR011601">
    <property type="entry name" value="MurB_C"/>
</dbReference>
<evidence type="ECO:0000256" key="1">
    <source>
        <dbReference type="ARBA" id="ARBA00001974"/>
    </source>
</evidence>
<evidence type="ECO:0000256" key="4">
    <source>
        <dbReference type="ARBA" id="ARBA00004752"/>
    </source>
</evidence>
<dbReference type="NCBIfam" id="TIGR00179">
    <property type="entry name" value="murB"/>
    <property type="match status" value="1"/>
</dbReference>
<keyword evidence="13 19" id="KW-0573">Peptidoglycan synthesis</keyword>
<dbReference type="EC" id="1.3.1.98" evidence="5 19"/>
<dbReference type="AlphaFoldDB" id="A0A1R1MN84"/>
<comment type="cofactor">
    <cofactor evidence="1 19">
        <name>FAD</name>
        <dbReference type="ChEBI" id="CHEBI:57692"/>
    </cofactor>
</comment>
<dbReference type="InterPro" id="IPR006094">
    <property type="entry name" value="Oxid_FAD_bind_N"/>
</dbReference>
<dbReference type="STRING" id="1914305.BLW93_01020"/>
<evidence type="ECO:0000313" key="22">
    <source>
        <dbReference type="Proteomes" id="UP000187408"/>
    </source>
</evidence>
<evidence type="ECO:0000256" key="13">
    <source>
        <dbReference type="ARBA" id="ARBA00022984"/>
    </source>
</evidence>
<evidence type="ECO:0000256" key="7">
    <source>
        <dbReference type="ARBA" id="ARBA00022490"/>
    </source>
</evidence>
<accession>A0A1R1MN84</accession>
<dbReference type="Pfam" id="PF01565">
    <property type="entry name" value="FAD_binding_4"/>
    <property type="match status" value="1"/>
</dbReference>
<name>A0A1R1MN84_9BACT</name>
<feature type="active site" evidence="19">
    <location>
        <position position="151"/>
    </location>
</feature>
<comment type="similarity">
    <text evidence="19">Belongs to the MurB family.</text>
</comment>
<evidence type="ECO:0000256" key="2">
    <source>
        <dbReference type="ARBA" id="ARBA00003921"/>
    </source>
</evidence>
<dbReference type="InterPro" id="IPR016167">
    <property type="entry name" value="FAD-bd_PCMH_sub1"/>
</dbReference>
<dbReference type="HAMAP" id="MF_00037">
    <property type="entry name" value="MurB"/>
    <property type="match status" value="1"/>
</dbReference>
<evidence type="ECO:0000256" key="5">
    <source>
        <dbReference type="ARBA" id="ARBA00012518"/>
    </source>
</evidence>
<dbReference type="RefSeq" id="WP_076712254.1">
    <property type="nucleotide sequence ID" value="NZ_MOEN01000002.1"/>
</dbReference>
<evidence type="ECO:0000313" key="21">
    <source>
        <dbReference type="EMBL" id="OMH41282.1"/>
    </source>
</evidence>
<evidence type="ECO:0000259" key="20">
    <source>
        <dbReference type="PROSITE" id="PS51387"/>
    </source>
</evidence>
<dbReference type="EMBL" id="MOEN01000002">
    <property type="protein sequence ID" value="OMH41282.1"/>
    <property type="molecule type" value="Genomic_DNA"/>
</dbReference>
<keyword evidence="15 19" id="KW-0131">Cell cycle</keyword>
<keyword evidence="9 19" id="KW-0285">Flavoprotein</keyword>
<comment type="catalytic activity">
    <reaction evidence="18 19">
        <text>UDP-N-acetyl-alpha-D-muramate + NADP(+) = UDP-N-acetyl-3-O-(1-carboxyvinyl)-alpha-D-glucosamine + NADPH + H(+)</text>
        <dbReference type="Rhea" id="RHEA:12248"/>
        <dbReference type="ChEBI" id="CHEBI:15378"/>
        <dbReference type="ChEBI" id="CHEBI:57783"/>
        <dbReference type="ChEBI" id="CHEBI:58349"/>
        <dbReference type="ChEBI" id="CHEBI:68483"/>
        <dbReference type="ChEBI" id="CHEBI:70757"/>
        <dbReference type="EC" id="1.3.1.98"/>
    </reaction>
</comment>
<organism evidence="21 22">
    <name type="scientific">Desulfurobacterium indicum</name>
    <dbReference type="NCBI Taxonomy" id="1914305"/>
    <lineage>
        <taxon>Bacteria</taxon>
        <taxon>Pseudomonadati</taxon>
        <taxon>Aquificota</taxon>
        <taxon>Aquificia</taxon>
        <taxon>Desulfurobacteriales</taxon>
        <taxon>Desulfurobacteriaceae</taxon>
        <taxon>Desulfurobacterium</taxon>
    </lineage>
</organism>
<gene>
    <name evidence="19" type="primary">murB</name>
    <name evidence="21" type="ORF">BLW93_01020</name>
</gene>
<keyword evidence="22" id="KW-1185">Reference proteome</keyword>
<dbReference type="GO" id="GO:0071949">
    <property type="term" value="F:FAD binding"/>
    <property type="evidence" value="ECO:0007669"/>
    <property type="project" value="InterPro"/>
</dbReference>
<evidence type="ECO:0000256" key="8">
    <source>
        <dbReference type="ARBA" id="ARBA00022618"/>
    </source>
</evidence>
<evidence type="ECO:0000256" key="14">
    <source>
        <dbReference type="ARBA" id="ARBA00023002"/>
    </source>
</evidence>
<dbReference type="GO" id="GO:0008762">
    <property type="term" value="F:UDP-N-acetylmuramate dehydrogenase activity"/>
    <property type="evidence" value="ECO:0007669"/>
    <property type="project" value="UniProtKB-UniRule"/>
</dbReference>
<keyword evidence="12 19" id="KW-0133">Cell shape</keyword>
<dbReference type="GO" id="GO:0005829">
    <property type="term" value="C:cytosol"/>
    <property type="evidence" value="ECO:0007669"/>
    <property type="project" value="TreeGrafter"/>
</dbReference>
<dbReference type="Gene3D" id="3.30.43.10">
    <property type="entry name" value="Uridine Diphospho-n-acetylenolpyruvylglucosamine Reductase, domain 2"/>
    <property type="match status" value="1"/>
</dbReference>
<reference evidence="21 22" key="1">
    <citation type="submission" date="2016-10" db="EMBL/GenBank/DDBJ databases">
        <title>Genome sequence of a sulfur-reducing bacterium Desulfurobacterium indicum K6013.</title>
        <authorList>
            <person name="Cao J."/>
            <person name="Shao Z."/>
            <person name="Alain K."/>
            <person name="Jebbar M."/>
        </authorList>
    </citation>
    <scope>NUCLEOTIDE SEQUENCE [LARGE SCALE GENOMIC DNA]</scope>
    <source>
        <strain evidence="21 22">K6013</strain>
    </source>
</reference>
<comment type="subcellular location">
    <subcellularLocation>
        <location evidence="3 19">Cytoplasm</location>
    </subcellularLocation>
</comment>
<dbReference type="Gene3D" id="3.30.465.10">
    <property type="match status" value="1"/>
</dbReference>
<evidence type="ECO:0000256" key="11">
    <source>
        <dbReference type="ARBA" id="ARBA00022857"/>
    </source>
</evidence>
<evidence type="ECO:0000256" key="17">
    <source>
        <dbReference type="ARBA" id="ARBA00031026"/>
    </source>
</evidence>
<evidence type="ECO:0000256" key="18">
    <source>
        <dbReference type="ARBA" id="ARBA00048914"/>
    </source>
</evidence>
<evidence type="ECO:0000256" key="15">
    <source>
        <dbReference type="ARBA" id="ARBA00023306"/>
    </source>
</evidence>
<evidence type="ECO:0000256" key="6">
    <source>
        <dbReference type="ARBA" id="ARBA00015188"/>
    </source>
</evidence>
<dbReference type="InterPro" id="IPR016166">
    <property type="entry name" value="FAD-bd_PCMH"/>
</dbReference>
<comment type="pathway">
    <text evidence="4 19">Cell wall biogenesis; peptidoglycan biosynthesis.</text>
</comment>
<dbReference type="SUPFAM" id="SSF56194">
    <property type="entry name" value="Uridine diphospho-N-Acetylenolpyruvylglucosamine reductase, MurB, C-terminal domain"/>
    <property type="match status" value="1"/>
</dbReference>
<keyword evidence="14 19" id="KW-0560">Oxidoreductase</keyword>
<evidence type="ECO:0000256" key="10">
    <source>
        <dbReference type="ARBA" id="ARBA00022827"/>
    </source>
</evidence>
<dbReference type="PROSITE" id="PS51387">
    <property type="entry name" value="FAD_PCMH"/>
    <property type="match status" value="1"/>
</dbReference>
<dbReference type="InterPro" id="IPR036635">
    <property type="entry name" value="MurB_C_sf"/>
</dbReference>
<feature type="domain" description="FAD-binding PCMH-type" evidence="20">
    <location>
        <begin position="15"/>
        <end position="171"/>
    </location>
</feature>
<dbReference type="OrthoDB" id="9804753at2"/>
<protein>
    <recommendedName>
        <fullName evidence="6 19">UDP-N-acetylenolpyruvoylglucosamine reductase</fullName>
        <ecNumber evidence="5 19">1.3.1.98</ecNumber>
    </recommendedName>
    <alternativeName>
        <fullName evidence="17 19">UDP-N-acetylmuramate dehydrogenase</fullName>
    </alternativeName>
</protein>
<feature type="active site" evidence="19">
    <location>
        <position position="269"/>
    </location>
</feature>
<comment type="function">
    <text evidence="2 19">Cell wall formation.</text>
</comment>
<dbReference type="Proteomes" id="UP000187408">
    <property type="component" value="Unassembled WGS sequence"/>
</dbReference>
<keyword evidence="7 19" id="KW-0963">Cytoplasm</keyword>
<dbReference type="PANTHER" id="PTHR21071">
    <property type="entry name" value="UDP-N-ACETYLENOLPYRUVOYLGLUCOSAMINE REDUCTASE"/>
    <property type="match status" value="1"/>
</dbReference>
<dbReference type="InterPro" id="IPR003170">
    <property type="entry name" value="MurB"/>
</dbReference>
<dbReference type="UniPathway" id="UPA00219"/>
<keyword evidence="8 19" id="KW-0132">Cell division</keyword>
<keyword evidence="11 19" id="KW-0521">NADP</keyword>
<dbReference type="GO" id="GO:0071555">
    <property type="term" value="P:cell wall organization"/>
    <property type="evidence" value="ECO:0007669"/>
    <property type="project" value="UniProtKB-KW"/>
</dbReference>
<dbReference type="SUPFAM" id="SSF56176">
    <property type="entry name" value="FAD-binding/transporter-associated domain-like"/>
    <property type="match status" value="1"/>
</dbReference>
<evidence type="ECO:0000256" key="3">
    <source>
        <dbReference type="ARBA" id="ARBA00004496"/>
    </source>
</evidence>